<dbReference type="EMBL" id="FZQP02001892">
    <property type="protein sequence ID" value="VVC94168.1"/>
    <property type="molecule type" value="Genomic_DNA"/>
</dbReference>
<dbReference type="GO" id="GO:0006457">
    <property type="term" value="P:protein folding"/>
    <property type="evidence" value="ECO:0007669"/>
    <property type="project" value="TreeGrafter"/>
</dbReference>
<dbReference type="GO" id="GO:0051879">
    <property type="term" value="F:Hsp90 protein binding"/>
    <property type="evidence" value="ECO:0007669"/>
    <property type="project" value="InterPro"/>
</dbReference>
<feature type="compositionally biased region" description="Acidic residues" evidence="2">
    <location>
        <begin position="121"/>
        <end position="130"/>
    </location>
</feature>
<feature type="compositionally biased region" description="Acidic residues" evidence="2">
    <location>
        <begin position="138"/>
        <end position="151"/>
    </location>
</feature>
<dbReference type="Pfam" id="PF04969">
    <property type="entry name" value="CS"/>
    <property type="match status" value="1"/>
</dbReference>
<evidence type="ECO:0000313" key="5">
    <source>
        <dbReference type="Proteomes" id="UP000324832"/>
    </source>
</evidence>
<dbReference type="GO" id="GO:0005634">
    <property type="term" value="C:nucleus"/>
    <property type="evidence" value="ECO:0007669"/>
    <property type="project" value="TreeGrafter"/>
</dbReference>
<dbReference type="Gene3D" id="2.60.40.790">
    <property type="match status" value="1"/>
</dbReference>
<dbReference type="InterPro" id="IPR008978">
    <property type="entry name" value="HSP20-like_chaperone"/>
</dbReference>
<dbReference type="Proteomes" id="UP000324832">
    <property type="component" value="Unassembled WGS sequence"/>
</dbReference>
<name>A0A5E4Q7A9_9NEOP</name>
<proteinExistence type="inferred from homology"/>
<accession>A0A5E4Q7A9</accession>
<dbReference type="PROSITE" id="PS51203">
    <property type="entry name" value="CS"/>
    <property type="match status" value="1"/>
</dbReference>
<dbReference type="PANTHER" id="PTHR22932:SF1">
    <property type="entry name" value="CO-CHAPERONE PROTEIN DAF-41"/>
    <property type="match status" value="1"/>
</dbReference>
<evidence type="ECO:0000256" key="1">
    <source>
        <dbReference type="ARBA" id="ARBA00025733"/>
    </source>
</evidence>
<dbReference type="GO" id="GO:0051131">
    <property type="term" value="P:chaperone-mediated protein complex assembly"/>
    <property type="evidence" value="ECO:0007669"/>
    <property type="project" value="TreeGrafter"/>
</dbReference>
<dbReference type="AlphaFoldDB" id="A0A5E4Q7A9"/>
<feature type="region of interest" description="Disordered" evidence="2">
    <location>
        <begin position="121"/>
        <end position="151"/>
    </location>
</feature>
<comment type="similarity">
    <text evidence="1">Belongs to the p23/wos2 family.</text>
</comment>
<dbReference type="GO" id="GO:0005829">
    <property type="term" value="C:cytosol"/>
    <property type="evidence" value="ECO:0007669"/>
    <property type="project" value="TreeGrafter"/>
</dbReference>
<dbReference type="GO" id="GO:0051087">
    <property type="term" value="F:protein-folding chaperone binding"/>
    <property type="evidence" value="ECO:0007669"/>
    <property type="project" value="TreeGrafter"/>
</dbReference>
<dbReference type="InterPro" id="IPR007052">
    <property type="entry name" value="CS_dom"/>
</dbReference>
<feature type="domain" description="CS" evidence="3">
    <location>
        <begin position="7"/>
        <end position="95"/>
    </location>
</feature>
<dbReference type="PANTHER" id="PTHR22932">
    <property type="entry name" value="TELOMERASE-BINDING PROTEIN P23 HSP90 CO-CHAPERONE"/>
    <property type="match status" value="1"/>
</dbReference>
<gene>
    <name evidence="4" type="ORF">LSINAPIS_LOCUS6178</name>
</gene>
<protein>
    <recommendedName>
        <fullName evidence="3">CS domain-containing protein</fullName>
    </recommendedName>
</protein>
<dbReference type="FunFam" id="2.60.40.790:FF:000013">
    <property type="entry name" value="Very-long-chain (3R)-3-hydroxyacyl-CoA dehydratase"/>
    <property type="match status" value="1"/>
</dbReference>
<evidence type="ECO:0000259" key="3">
    <source>
        <dbReference type="PROSITE" id="PS51203"/>
    </source>
</evidence>
<dbReference type="InterPro" id="IPR045250">
    <property type="entry name" value="p23-like"/>
</dbReference>
<dbReference type="CDD" id="cd06465">
    <property type="entry name" value="p23_hB-ind1_like"/>
    <property type="match status" value="1"/>
</dbReference>
<dbReference type="OrthoDB" id="1564555at2759"/>
<evidence type="ECO:0000256" key="2">
    <source>
        <dbReference type="SAM" id="MobiDB-lite"/>
    </source>
</evidence>
<organism evidence="4 5">
    <name type="scientific">Leptidea sinapis</name>
    <dbReference type="NCBI Taxonomy" id="189913"/>
    <lineage>
        <taxon>Eukaryota</taxon>
        <taxon>Metazoa</taxon>
        <taxon>Ecdysozoa</taxon>
        <taxon>Arthropoda</taxon>
        <taxon>Hexapoda</taxon>
        <taxon>Insecta</taxon>
        <taxon>Pterygota</taxon>
        <taxon>Neoptera</taxon>
        <taxon>Endopterygota</taxon>
        <taxon>Lepidoptera</taxon>
        <taxon>Glossata</taxon>
        <taxon>Ditrysia</taxon>
        <taxon>Papilionoidea</taxon>
        <taxon>Pieridae</taxon>
        <taxon>Dismorphiinae</taxon>
        <taxon>Leptidea</taxon>
    </lineage>
</organism>
<sequence length="151" mass="17452">MGLDTMPVPPSVAWAQTDCSIYLTFNLECEKPDIRFEPKSVLFKGLAQDQKVYEVDIPLYEEILPEKSTQVNKGRVIEVVLAKKNINDGFWPFLTSDKMKHHWLKIDFDRWRDEDESDEDLLSDQIDFDSGDGMGMDDTNDTDEDDIVETK</sequence>
<evidence type="ECO:0000313" key="4">
    <source>
        <dbReference type="EMBL" id="VVC94168.1"/>
    </source>
</evidence>
<keyword evidence="5" id="KW-1185">Reference proteome</keyword>
<dbReference type="SUPFAM" id="SSF49764">
    <property type="entry name" value="HSP20-like chaperones"/>
    <property type="match status" value="1"/>
</dbReference>
<reference evidence="4 5" key="1">
    <citation type="submission" date="2017-07" db="EMBL/GenBank/DDBJ databases">
        <authorList>
            <person name="Talla V."/>
            <person name="Backstrom N."/>
        </authorList>
    </citation>
    <scope>NUCLEOTIDE SEQUENCE [LARGE SCALE GENOMIC DNA]</scope>
</reference>